<dbReference type="EC" id="2.7.11.1" evidence="8"/>
<reference evidence="8 9" key="1">
    <citation type="journal article" date="2005" name="Science">
        <title>Genome sequence of Theileria parva, a bovine pathogen that transforms lymphocytes.</title>
        <authorList>
            <person name="Gardner M.J."/>
            <person name="Bishop R."/>
            <person name="Shah T."/>
            <person name="de Villiers E.P."/>
            <person name="Carlton J.M."/>
            <person name="Hall N."/>
            <person name="Ren Q."/>
            <person name="Paulsen I.T."/>
            <person name="Pain A."/>
            <person name="Berriman M."/>
            <person name="Wilson R.J.M."/>
            <person name="Sato S."/>
            <person name="Ralph S.A."/>
            <person name="Mann D.J."/>
            <person name="Xiong Z."/>
            <person name="Shallom S.J."/>
            <person name="Weidman J."/>
            <person name="Jiang L."/>
            <person name="Lynn J."/>
            <person name="Weaver B."/>
            <person name="Shoaibi A."/>
            <person name="Domingo A.R."/>
            <person name="Wasawo D."/>
            <person name="Crabtree J."/>
            <person name="Wortman J.R."/>
            <person name="Haas B."/>
            <person name="Angiuoli S.V."/>
            <person name="Creasy T.H."/>
            <person name="Lu C."/>
            <person name="Suh B."/>
            <person name="Silva J.C."/>
            <person name="Utterback T.R."/>
            <person name="Feldblyum T.V."/>
            <person name="Pertea M."/>
            <person name="Allen J."/>
            <person name="Nierman W.C."/>
            <person name="Taracha E.L.N."/>
            <person name="Salzberg S.L."/>
            <person name="White O.R."/>
            <person name="Fitzhugh H.A."/>
            <person name="Morzaria S."/>
            <person name="Venter J.C."/>
            <person name="Fraser C.M."/>
            <person name="Nene V."/>
        </authorList>
    </citation>
    <scope>NUCLEOTIDE SEQUENCE [LARGE SCALE GENOMIC DNA]</scope>
    <source>
        <strain evidence="8 9">Muguga</strain>
    </source>
</reference>
<dbReference type="EMBL" id="AAGK01000004">
    <property type="protein sequence ID" value="EAN32234.1"/>
    <property type="molecule type" value="Genomic_DNA"/>
</dbReference>
<evidence type="ECO:0000256" key="2">
    <source>
        <dbReference type="ARBA" id="ARBA00022679"/>
    </source>
</evidence>
<dbReference type="OMA" id="NKWDNAT"/>
<feature type="compositionally biased region" description="Basic and acidic residues" evidence="6">
    <location>
        <begin position="1"/>
        <end position="10"/>
    </location>
</feature>
<feature type="compositionally biased region" description="Basic and acidic residues" evidence="6">
    <location>
        <begin position="82"/>
        <end position="99"/>
    </location>
</feature>
<dbReference type="InterPro" id="IPR000719">
    <property type="entry name" value="Prot_kinase_dom"/>
</dbReference>
<accession>Q4N169</accession>
<dbReference type="AlphaFoldDB" id="Q4N169"/>
<keyword evidence="4 8" id="KW-0418">Kinase</keyword>
<dbReference type="KEGG" id="tpv:TP04_0880"/>
<dbReference type="PANTHER" id="PTHR24058">
    <property type="entry name" value="DUAL SPECIFICITY PROTEIN KINASE"/>
    <property type="match status" value="1"/>
</dbReference>
<comment type="caution">
    <text evidence="8">The sequence shown here is derived from an EMBL/GenBank/DDBJ whole genome shotgun (WGS) entry which is preliminary data.</text>
</comment>
<feature type="region of interest" description="Disordered" evidence="6">
    <location>
        <begin position="53"/>
        <end position="103"/>
    </location>
</feature>
<sequence>MSQAKEREVPADAEPIPSRRKELMPGYSYYFSDCSSIISSVKCAVSVEDDKSRSVSPNFGNLSNPNPNSNSKNDLTSNVNGKSEDLSSKEDDLNNKDEYLNPDPEEVLYSLGETVIYDSNNVKSYSTSCESLNGTTVGFYPEINAFIKPNSGTFDQEDELASASIEHYTAMNLDNLPTFAESDLDKFPTSVDFGESLYKFNRWCKRYSSGNTEMFKRGQQEIMSTILEENNLKIGDLNSKNFDEFPIKVVYSKGTTPADNKFDLNSVKTGEVLVDRFMVDGVLGTTTFSRVVKATELSSALPVCLKIVHPDYFYQALDEILFLKLLNSKDKDDANCIVRLLDSFLYSGAVFLVLELLGDNLFEATKDFYVSSFKDFFAHSRPKRWNLNQLKHISRDVLKALNFIHGLGIINCDLKPENVLLINSENTLQNDGRMIKLADFGSSCFIQDQLNTYIQSRSYRAPEVVLGLPYDTQIDIWSLGCILCELYLGRILFPSDNSATLVASMVSLLGPPPAYMLQHKMNSMFIILPNGNIADLNVPDHILKQSPYYNRLDRSSLCCNVSASDSSKCSHVTYNKWDNATVNLEPTLDDNSSGLEDSSDYNRNSTFSLSDNSFSLVDSTFSFLDKRFKITNYDANSRMEDNTLNNTLDCKIKLDIRHNRNPLAKFMRIIQPASASLDTMLDSSKSSELSLFCDFIKGLLQYDPLDRLTASAALQHPFILSINI</sequence>
<evidence type="ECO:0000259" key="7">
    <source>
        <dbReference type="PROSITE" id="PS50011"/>
    </source>
</evidence>
<name>Q4N169_THEPA</name>
<dbReference type="VEuPathDB" id="PiroplasmaDB:TpMuguga_04g00880"/>
<organism evidence="8 9">
    <name type="scientific">Theileria parva</name>
    <name type="common">East coast fever infection agent</name>
    <dbReference type="NCBI Taxonomy" id="5875"/>
    <lineage>
        <taxon>Eukaryota</taxon>
        <taxon>Sar</taxon>
        <taxon>Alveolata</taxon>
        <taxon>Apicomplexa</taxon>
        <taxon>Aconoidasida</taxon>
        <taxon>Piroplasmida</taxon>
        <taxon>Theileriidae</taxon>
        <taxon>Theileria</taxon>
    </lineage>
</organism>
<dbReference type="InterPro" id="IPR011009">
    <property type="entry name" value="Kinase-like_dom_sf"/>
</dbReference>
<feature type="region of interest" description="Disordered" evidence="6">
    <location>
        <begin position="1"/>
        <end position="20"/>
    </location>
</feature>
<dbReference type="GeneID" id="3500792"/>
<evidence type="ECO:0000256" key="5">
    <source>
        <dbReference type="ARBA" id="ARBA00022840"/>
    </source>
</evidence>
<dbReference type="GO" id="GO:0004674">
    <property type="term" value="F:protein serine/threonine kinase activity"/>
    <property type="evidence" value="ECO:0007669"/>
    <property type="project" value="UniProtKB-KW"/>
</dbReference>
<dbReference type="InParanoid" id="Q4N169"/>
<keyword evidence="3" id="KW-0547">Nucleotide-binding</keyword>
<evidence type="ECO:0000256" key="6">
    <source>
        <dbReference type="SAM" id="MobiDB-lite"/>
    </source>
</evidence>
<dbReference type="GO" id="GO:0005524">
    <property type="term" value="F:ATP binding"/>
    <property type="evidence" value="ECO:0007669"/>
    <property type="project" value="UniProtKB-KW"/>
</dbReference>
<dbReference type="SMART" id="SM00220">
    <property type="entry name" value="S_TKc"/>
    <property type="match status" value="1"/>
</dbReference>
<dbReference type="Pfam" id="PF00069">
    <property type="entry name" value="Pkinase"/>
    <property type="match status" value="1"/>
</dbReference>
<dbReference type="SUPFAM" id="SSF56112">
    <property type="entry name" value="Protein kinase-like (PK-like)"/>
    <property type="match status" value="1"/>
</dbReference>
<keyword evidence="1" id="KW-0723">Serine/threonine-protein kinase</keyword>
<gene>
    <name evidence="8" type="ordered locus">TP04_0880</name>
</gene>
<proteinExistence type="predicted"/>
<dbReference type="PROSITE" id="PS50011">
    <property type="entry name" value="PROTEIN_KINASE_DOM"/>
    <property type="match status" value="1"/>
</dbReference>
<dbReference type="eggNOG" id="KOG0667">
    <property type="taxonomic scope" value="Eukaryota"/>
</dbReference>
<evidence type="ECO:0000313" key="9">
    <source>
        <dbReference type="Proteomes" id="UP000001949"/>
    </source>
</evidence>
<evidence type="ECO:0000256" key="3">
    <source>
        <dbReference type="ARBA" id="ARBA00022741"/>
    </source>
</evidence>
<feature type="compositionally biased region" description="Low complexity" evidence="6">
    <location>
        <begin position="56"/>
        <end position="73"/>
    </location>
</feature>
<evidence type="ECO:0000256" key="1">
    <source>
        <dbReference type="ARBA" id="ARBA00022527"/>
    </source>
</evidence>
<keyword evidence="5" id="KW-0067">ATP-binding</keyword>
<dbReference type="InterPro" id="IPR050494">
    <property type="entry name" value="Ser_Thr_dual-spec_kinase"/>
</dbReference>
<dbReference type="Gene3D" id="1.10.510.10">
    <property type="entry name" value="Transferase(Phosphotransferase) domain 1"/>
    <property type="match status" value="2"/>
</dbReference>
<evidence type="ECO:0000313" key="8">
    <source>
        <dbReference type="EMBL" id="EAN32234.1"/>
    </source>
</evidence>
<dbReference type="Gene3D" id="3.30.200.20">
    <property type="entry name" value="Phosphorylase Kinase, domain 1"/>
    <property type="match status" value="1"/>
</dbReference>
<dbReference type="STRING" id="5875.Q4N169"/>
<evidence type="ECO:0000256" key="4">
    <source>
        <dbReference type="ARBA" id="ARBA00022777"/>
    </source>
</evidence>
<protein>
    <submittedName>
        <fullName evidence="8">Protein kinase, putative</fullName>
        <ecNumber evidence="8">2.7.11.1</ecNumber>
    </submittedName>
</protein>
<keyword evidence="2 8" id="KW-0808">Transferase</keyword>
<dbReference type="PANTHER" id="PTHR24058:SF124">
    <property type="entry name" value="PROTEIN KINASE SUPERFAMILY PROTEIN"/>
    <property type="match status" value="1"/>
</dbReference>
<keyword evidence="9" id="KW-1185">Reference proteome</keyword>
<dbReference type="Proteomes" id="UP000001949">
    <property type="component" value="Unassembled WGS sequence"/>
</dbReference>
<feature type="domain" description="Protein kinase" evidence="7">
    <location>
        <begin position="277"/>
        <end position="719"/>
    </location>
</feature>